<feature type="non-terminal residue" evidence="2">
    <location>
        <position position="469"/>
    </location>
</feature>
<evidence type="ECO:0000256" key="1">
    <source>
        <dbReference type="SAM" id="MobiDB-lite"/>
    </source>
</evidence>
<feature type="non-terminal residue" evidence="2">
    <location>
        <position position="1"/>
    </location>
</feature>
<feature type="compositionally biased region" description="Basic and acidic residues" evidence="1">
    <location>
        <begin position="233"/>
        <end position="244"/>
    </location>
</feature>
<accession>A0A433SK71</accession>
<feature type="region of interest" description="Disordered" evidence="1">
    <location>
        <begin position="1"/>
        <end position="95"/>
    </location>
</feature>
<organism evidence="2 3">
    <name type="scientific">Elysia chlorotica</name>
    <name type="common">Eastern emerald elysia</name>
    <name type="synonym">Sea slug</name>
    <dbReference type="NCBI Taxonomy" id="188477"/>
    <lineage>
        <taxon>Eukaryota</taxon>
        <taxon>Metazoa</taxon>
        <taxon>Spiralia</taxon>
        <taxon>Lophotrochozoa</taxon>
        <taxon>Mollusca</taxon>
        <taxon>Gastropoda</taxon>
        <taxon>Heterobranchia</taxon>
        <taxon>Euthyneura</taxon>
        <taxon>Panpulmonata</taxon>
        <taxon>Sacoglossa</taxon>
        <taxon>Placobranchoidea</taxon>
        <taxon>Plakobranchidae</taxon>
        <taxon>Elysia</taxon>
    </lineage>
</organism>
<feature type="region of interest" description="Disordered" evidence="1">
    <location>
        <begin position="394"/>
        <end position="469"/>
    </location>
</feature>
<feature type="region of interest" description="Disordered" evidence="1">
    <location>
        <begin position="126"/>
        <end position="157"/>
    </location>
</feature>
<feature type="compositionally biased region" description="Basic and acidic residues" evidence="1">
    <location>
        <begin position="430"/>
        <end position="444"/>
    </location>
</feature>
<sequence>LVPSNNYEYEGEEEEDEPEYAVVHKRRGDSTYRPQTNAENTLGARASHVGSDDYSTSGAMPPEPPRLFNAYEDEEEEETYSVTSPTDEKKEHRYSRVTARESLASMSARNALNPYELVNDMPENMYATVEGGSGDGIVLRHMDSDDNNSNRNSQNSDTYAEIAVSGSGGFRSSTISNNNNSSNINMGSTNNSSNNSNANNASMNNASGASSGAPDPPSLDSLHLMTKSQTSSEDDRLSDRHLASPEDSGFDATGFPRLPAWGSRTFMQGDEDSGGSIAEDGYSTLKRVVDAGARGAERESLVPPDQLGQMTVRDEESGEVTQLSQGYSRVKDHIRQADLEKEMENDPNYESVDEARAKLRLLYKTEKRIGEENDDAGNSSNRNHVTVVEVLHSVKTSTVSSSSKMQRASSNMHTPPSPPPHSNVKTKNASTEDKEMLKKRSDGKPRRRPNHDYEELDLSPPTSPTAAPG</sequence>
<dbReference type="AlphaFoldDB" id="A0A433SK71"/>
<reference evidence="2 3" key="1">
    <citation type="submission" date="2019-01" db="EMBL/GenBank/DDBJ databases">
        <title>A draft genome assembly of the solar-powered sea slug Elysia chlorotica.</title>
        <authorList>
            <person name="Cai H."/>
            <person name="Li Q."/>
            <person name="Fang X."/>
            <person name="Li J."/>
            <person name="Curtis N.E."/>
            <person name="Altenburger A."/>
            <person name="Shibata T."/>
            <person name="Feng M."/>
            <person name="Maeda T."/>
            <person name="Schwartz J.A."/>
            <person name="Shigenobu S."/>
            <person name="Lundholm N."/>
            <person name="Nishiyama T."/>
            <person name="Yang H."/>
            <person name="Hasebe M."/>
            <person name="Li S."/>
            <person name="Pierce S.K."/>
            <person name="Wang J."/>
        </authorList>
    </citation>
    <scope>NUCLEOTIDE SEQUENCE [LARGE SCALE GENOMIC DNA]</scope>
    <source>
        <strain evidence="2">EC2010</strain>
        <tissue evidence="2">Whole organism of an adult</tissue>
    </source>
</reference>
<dbReference type="Proteomes" id="UP000271974">
    <property type="component" value="Unassembled WGS sequence"/>
</dbReference>
<dbReference type="OrthoDB" id="6120255at2759"/>
<keyword evidence="3" id="KW-1185">Reference proteome</keyword>
<evidence type="ECO:0000313" key="2">
    <source>
        <dbReference type="EMBL" id="RUS69419.1"/>
    </source>
</evidence>
<protein>
    <submittedName>
        <fullName evidence="2">Uncharacterized protein</fullName>
    </submittedName>
</protein>
<evidence type="ECO:0000313" key="3">
    <source>
        <dbReference type="Proteomes" id="UP000271974"/>
    </source>
</evidence>
<comment type="caution">
    <text evidence="2">The sequence shown here is derived from an EMBL/GenBank/DDBJ whole genome shotgun (WGS) entry which is preliminary data.</text>
</comment>
<name>A0A433SK71_ELYCH</name>
<feature type="compositionally biased region" description="Polar residues" evidence="1">
    <location>
        <begin position="405"/>
        <end position="414"/>
    </location>
</feature>
<feature type="region of interest" description="Disordered" evidence="1">
    <location>
        <begin position="171"/>
        <end position="256"/>
    </location>
</feature>
<proteinExistence type="predicted"/>
<feature type="compositionally biased region" description="Low complexity" evidence="1">
    <location>
        <begin position="394"/>
        <end position="404"/>
    </location>
</feature>
<feature type="compositionally biased region" description="Acidic residues" evidence="1">
    <location>
        <begin position="9"/>
        <end position="19"/>
    </location>
</feature>
<gene>
    <name evidence="2" type="ORF">EGW08_022817</name>
</gene>
<dbReference type="STRING" id="188477.A0A433SK71"/>
<dbReference type="EMBL" id="RQTK01001689">
    <property type="protein sequence ID" value="RUS69419.1"/>
    <property type="molecule type" value="Genomic_DNA"/>
</dbReference>
<feature type="compositionally biased region" description="Low complexity" evidence="1">
    <location>
        <begin position="147"/>
        <end position="157"/>
    </location>
</feature>
<feature type="compositionally biased region" description="Low complexity" evidence="1">
    <location>
        <begin position="172"/>
        <end position="211"/>
    </location>
</feature>